<reference evidence="3 4" key="1">
    <citation type="journal article" date="2018" name="New Phytol.">
        <title>Phylogenomics of Endogonaceae and evolution of mycorrhizas within Mucoromycota.</title>
        <authorList>
            <person name="Chang Y."/>
            <person name="Desiro A."/>
            <person name="Na H."/>
            <person name="Sandor L."/>
            <person name="Lipzen A."/>
            <person name="Clum A."/>
            <person name="Barry K."/>
            <person name="Grigoriev I.V."/>
            <person name="Martin F.M."/>
            <person name="Stajich J.E."/>
            <person name="Smith M.E."/>
            <person name="Bonito G."/>
            <person name="Spatafora J.W."/>
        </authorList>
    </citation>
    <scope>NUCLEOTIDE SEQUENCE [LARGE SCALE GENOMIC DNA]</scope>
    <source>
        <strain evidence="3 4">GMNB39</strain>
    </source>
</reference>
<dbReference type="InterPro" id="IPR050767">
    <property type="entry name" value="Sel1_AlgK"/>
</dbReference>
<dbReference type="PANTHER" id="PTHR11102">
    <property type="entry name" value="SEL-1-LIKE PROTEIN"/>
    <property type="match status" value="1"/>
</dbReference>
<dbReference type="SUPFAM" id="SSF56112">
    <property type="entry name" value="Protein kinase-like (PK-like)"/>
    <property type="match status" value="1"/>
</dbReference>
<organism evidence="3 4">
    <name type="scientific">Jimgerdemannia flammicorona</name>
    <dbReference type="NCBI Taxonomy" id="994334"/>
    <lineage>
        <taxon>Eukaryota</taxon>
        <taxon>Fungi</taxon>
        <taxon>Fungi incertae sedis</taxon>
        <taxon>Mucoromycota</taxon>
        <taxon>Mucoromycotina</taxon>
        <taxon>Endogonomycetes</taxon>
        <taxon>Endogonales</taxon>
        <taxon>Endogonaceae</taxon>
        <taxon>Jimgerdemannia</taxon>
    </lineage>
</organism>
<comment type="similarity">
    <text evidence="1">Belongs to the sel-1 family.</text>
</comment>
<dbReference type="InterPro" id="IPR011990">
    <property type="entry name" value="TPR-like_helical_dom_sf"/>
</dbReference>
<dbReference type="PANTHER" id="PTHR11102:SF160">
    <property type="entry name" value="ERAD-ASSOCIATED E3 UBIQUITIN-PROTEIN LIGASE COMPONENT HRD3"/>
    <property type="match status" value="1"/>
</dbReference>
<accession>A0A433CZ33</accession>
<keyword evidence="4" id="KW-1185">Reference proteome</keyword>
<evidence type="ECO:0000313" key="4">
    <source>
        <dbReference type="Proteomes" id="UP000268093"/>
    </source>
</evidence>
<dbReference type="SMART" id="SM00671">
    <property type="entry name" value="SEL1"/>
    <property type="match status" value="5"/>
</dbReference>
<dbReference type="AlphaFoldDB" id="A0A433CZ33"/>
<dbReference type="Pfam" id="PF08238">
    <property type="entry name" value="Sel1"/>
    <property type="match status" value="5"/>
</dbReference>
<dbReference type="SUPFAM" id="SSF81901">
    <property type="entry name" value="HCP-like"/>
    <property type="match status" value="2"/>
</dbReference>
<evidence type="ECO:0000313" key="3">
    <source>
        <dbReference type="EMBL" id="RUP43853.1"/>
    </source>
</evidence>
<evidence type="ECO:0000256" key="1">
    <source>
        <dbReference type="ARBA" id="ARBA00038101"/>
    </source>
</evidence>
<dbReference type="InterPro" id="IPR011009">
    <property type="entry name" value="Kinase-like_dom_sf"/>
</dbReference>
<sequence length="246" mass="27411">MHDEMVPSDIYGFGLIVWEVVTDGKTPYEGLDEETVFQLKMKAATAIDPDRDPLQDVGNLSDDIPEYLNGEGTNEDPYEAFKWFHKAAEAGDTLAQLHLSQQYRDGVGTMTNLGKALTWLDNAALALLYLDLGLYPHADVERDRAEAFRWMSKAAEAGHVPSQHLLGCCYEEGTGTKKDEGLAVRWLCTAAENGDSEAVDRLLGYIYTGVYGSYEDLAKSKRWYEMAAEKGHEDANIKSSVSKSRW</sequence>
<dbReference type="Gene3D" id="1.25.40.10">
    <property type="entry name" value="Tetratricopeptide repeat domain"/>
    <property type="match status" value="2"/>
</dbReference>
<dbReference type="EMBL" id="RBNI01010172">
    <property type="protein sequence ID" value="RUP43853.1"/>
    <property type="molecule type" value="Genomic_DNA"/>
</dbReference>
<feature type="non-terminal residue" evidence="3">
    <location>
        <position position="246"/>
    </location>
</feature>
<dbReference type="InterPro" id="IPR001245">
    <property type="entry name" value="Ser-Thr/Tyr_kinase_cat_dom"/>
</dbReference>
<dbReference type="Gene3D" id="1.10.510.10">
    <property type="entry name" value="Transferase(Phosphotransferase) domain 1"/>
    <property type="match status" value="1"/>
</dbReference>
<gene>
    <name evidence="3" type="ORF">BC936DRAFT_136636</name>
</gene>
<protein>
    <recommendedName>
        <fullName evidence="2">Serine-threonine/tyrosine-protein kinase catalytic domain-containing protein</fullName>
    </recommendedName>
</protein>
<dbReference type="GO" id="GO:0004672">
    <property type="term" value="F:protein kinase activity"/>
    <property type="evidence" value="ECO:0007669"/>
    <property type="project" value="InterPro"/>
</dbReference>
<proteinExistence type="inferred from homology"/>
<dbReference type="Proteomes" id="UP000268093">
    <property type="component" value="Unassembled WGS sequence"/>
</dbReference>
<dbReference type="OrthoDB" id="2384430at2759"/>
<name>A0A433CZ33_9FUNG</name>
<feature type="domain" description="Serine-threonine/tyrosine-protein kinase catalytic" evidence="2">
    <location>
        <begin position="7"/>
        <end position="42"/>
    </location>
</feature>
<dbReference type="InterPro" id="IPR006597">
    <property type="entry name" value="Sel1-like"/>
</dbReference>
<dbReference type="Pfam" id="PF07714">
    <property type="entry name" value="PK_Tyr_Ser-Thr"/>
    <property type="match status" value="1"/>
</dbReference>
<evidence type="ECO:0000259" key="2">
    <source>
        <dbReference type="Pfam" id="PF07714"/>
    </source>
</evidence>
<comment type="caution">
    <text evidence="3">The sequence shown here is derived from an EMBL/GenBank/DDBJ whole genome shotgun (WGS) entry which is preliminary data.</text>
</comment>